<dbReference type="InterPro" id="IPR006665">
    <property type="entry name" value="OmpA-like"/>
</dbReference>
<comment type="caution">
    <text evidence="8">The sequence shown here is derived from an EMBL/GenBank/DDBJ whole genome shotgun (WGS) entry which is preliminary data.</text>
</comment>
<name>A0A562M2W4_9GAMM</name>
<protein>
    <submittedName>
        <fullName evidence="8">Outer membrane protein OmpA-like peptidoglycan-associated protein</fullName>
    </submittedName>
</protein>
<dbReference type="PROSITE" id="PS01068">
    <property type="entry name" value="OMPA_1"/>
    <property type="match status" value="1"/>
</dbReference>
<evidence type="ECO:0000256" key="1">
    <source>
        <dbReference type="ARBA" id="ARBA00004442"/>
    </source>
</evidence>
<feature type="region of interest" description="Disordered" evidence="5">
    <location>
        <begin position="287"/>
        <end position="315"/>
    </location>
</feature>
<dbReference type="Gene3D" id="3.30.1330.60">
    <property type="entry name" value="OmpA-like domain"/>
    <property type="match status" value="1"/>
</dbReference>
<dbReference type="PROSITE" id="PS51123">
    <property type="entry name" value="OMPA_2"/>
    <property type="match status" value="1"/>
</dbReference>
<evidence type="ECO:0000256" key="3">
    <source>
        <dbReference type="PROSITE-ProRule" id="PRU00473"/>
    </source>
</evidence>
<evidence type="ECO:0000313" key="9">
    <source>
        <dbReference type="Proteomes" id="UP000316471"/>
    </source>
</evidence>
<organism evidence="8 9">
    <name type="scientific">Aerolutibacter ruishenii</name>
    <dbReference type="NCBI Taxonomy" id="686800"/>
    <lineage>
        <taxon>Bacteria</taxon>
        <taxon>Pseudomonadati</taxon>
        <taxon>Pseudomonadota</taxon>
        <taxon>Gammaproteobacteria</taxon>
        <taxon>Lysobacterales</taxon>
        <taxon>Lysobacteraceae</taxon>
        <taxon>Aerolutibacter</taxon>
    </lineage>
</organism>
<dbReference type="Proteomes" id="UP000316471">
    <property type="component" value="Unassembled WGS sequence"/>
</dbReference>
<dbReference type="RefSeq" id="WP_144811226.1">
    <property type="nucleotide sequence ID" value="NZ_VLKP01000001.1"/>
</dbReference>
<dbReference type="InterPro" id="IPR036737">
    <property type="entry name" value="OmpA-like_sf"/>
</dbReference>
<accession>A0A562M2W4</accession>
<feature type="domain" description="OmpA-like" evidence="7">
    <location>
        <begin position="199"/>
        <end position="315"/>
    </location>
</feature>
<comment type="subcellular location">
    <subcellularLocation>
        <location evidence="1">Cell outer membrane</location>
    </subcellularLocation>
</comment>
<dbReference type="SUPFAM" id="SSF103088">
    <property type="entry name" value="OmpA-like"/>
    <property type="match status" value="1"/>
</dbReference>
<gene>
    <name evidence="8" type="ORF">IP93_00280</name>
</gene>
<feature type="coiled-coil region" evidence="4">
    <location>
        <begin position="110"/>
        <end position="153"/>
    </location>
</feature>
<dbReference type="InterPro" id="IPR006690">
    <property type="entry name" value="OMPA-like_CS"/>
</dbReference>
<evidence type="ECO:0000256" key="5">
    <source>
        <dbReference type="SAM" id="MobiDB-lite"/>
    </source>
</evidence>
<keyword evidence="9" id="KW-1185">Reference proteome</keyword>
<dbReference type="AlphaFoldDB" id="A0A562M2W4"/>
<feature type="signal peptide" evidence="6">
    <location>
        <begin position="1"/>
        <end position="22"/>
    </location>
</feature>
<reference evidence="8 9" key="1">
    <citation type="journal article" date="2015" name="Stand. Genomic Sci.">
        <title>Genomic Encyclopedia of Bacterial and Archaeal Type Strains, Phase III: the genomes of soil and plant-associated and newly described type strains.</title>
        <authorList>
            <person name="Whitman W.B."/>
            <person name="Woyke T."/>
            <person name="Klenk H.P."/>
            <person name="Zhou Y."/>
            <person name="Lilburn T.G."/>
            <person name="Beck B.J."/>
            <person name="De Vos P."/>
            <person name="Vandamme P."/>
            <person name="Eisen J.A."/>
            <person name="Garrity G."/>
            <person name="Hugenholtz P."/>
            <person name="Kyrpides N.C."/>
        </authorList>
    </citation>
    <scope>NUCLEOTIDE SEQUENCE [LARGE SCALE GENOMIC DNA]</scope>
    <source>
        <strain evidence="8 9">CGMCC 1.10136</strain>
    </source>
</reference>
<keyword evidence="2 3" id="KW-0472">Membrane</keyword>
<dbReference type="Pfam" id="PF00691">
    <property type="entry name" value="OmpA"/>
    <property type="match status" value="1"/>
</dbReference>
<dbReference type="PANTHER" id="PTHR30329">
    <property type="entry name" value="STATOR ELEMENT OF FLAGELLAR MOTOR COMPLEX"/>
    <property type="match status" value="1"/>
</dbReference>
<dbReference type="OrthoDB" id="5976031at2"/>
<dbReference type="InterPro" id="IPR050330">
    <property type="entry name" value="Bact_OuterMem_StrucFunc"/>
</dbReference>
<dbReference type="EMBL" id="VLKP01000001">
    <property type="protein sequence ID" value="TWI14285.1"/>
    <property type="molecule type" value="Genomic_DNA"/>
</dbReference>
<evidence type="ECO:0000313" key="8">
    <source>
        <dbReference type="EMBL" id="TWI14285.1"/>
    </source>
</evidence>
<evidence type="ECO:0000256" key="2">
    <source>
        <dbReference type="ARBA" id="ARBA00023136"/>
    </source>
</evidence>
<dbReference type="PRINTS" id="PR01021">
    <property type="entry name" value="OMPADOMAIN"/>
</dbReference>
<sequence length="315" mass="33182">MTRPVLIAMALGLTLAAGQAFAQDKADAMARLNARLVAVEADARFAGLAAYERLQAHQALDALAKAPGREREAALFVAERRVETAEIAARTQLMQREIDRLDRERGELMLEASRQDAARARAEAERLRMEAQLQAEEAARLRAQAEADALVRQDVETALEGVAGAQEAKLNAARARELQLARQEAELVAGAKLPPSRVDARGEVFTLAGESFASGKASLTPGATKTVKALSAYLQAVAGTRARVEGHTDSQGSAAANRSLSQQRADAVRASLVAGGVAAGRVQAVGHGADQPVGDNRTAAGRAANRRVDVVVSSK</sequence>
<keyword evidence="6" id="KW-0732">Signal</keyword>
<dbReference type="CDD" id="cd07185">
    <property type="entry name" value="OmpA_C-like"/>
    <property type="match status" value="1"/>
</dbReference>
<evidence type="ECO:0000256" key="4">
    <source>
        <dbReference type="SAM" id="Coils"/>
    </source>
</evidence>
<feature type="chain" id="PRO_5022000813" evidence="6">
    <location>
        <begin position="23"/>
        <end position="315"/>
    </location>
</feature>
<dbReference type="GO" id="GO:0009279">
    <property type="term" value="C:cell outer membrane"/>
    <property type="evidence" value="ECO:0007669"/>
    <property type="project" value="UniProtKB-SubCell"/>
</dbReference>
<keyword evidence="4" id="KW-0175">Coiled coil</keyword>
<evidence type="ECO:0000256" key="6">
    <source>
        <dbReference type="SAM" id="SignalP"/>
    </source>
</evidence>
<dbReference type="PRINTS" id="PR01023">
    <property type="entry name" value="NAFLGMOTY"/>
</dbReference>
<proteinExistence type="predicted"/>
<evidence type="ECO:0000259" key="7">
    <source>
        <dbReference type="PROSITE" id="PS51123"/>
    </source>
</evidence>
<dbReference type="PANTHER" id="PTHR30329:SF20">
    <property type="entry name" value="EXPORTED PROTEIN"/>
    <property type="match status" value="1"/>
</dbReference>
<dbReference type="InterPro" id="IPR006664">
    <property type="entry name" value="OMP_bac"/>
</dbReference>